<gene>
    <name evidence="2" type="ORF">Ctob_005088</name>
</gene>
<feature type="compositionally biased region" description="Polar residues" evidence="1">
    <location>
        <begin position="268"/>
        <end position="279"/>
    </location>
</feature>
<reference evidence="3" key="1">
    <citation type="journal article" date="2015" name="PLoS Genet.">
        <title>Genome Sequence and Transcriptome Analyses of Chrysochromulina tobin: Metabolic Tools for Enhanced Algal Fitness in the Prominent Order Prymnesiales (Haptophyceae).</title>
        <authorList>
            <person name="Hovde B.T."/>
            <person name="Deodato C.R."/>
            <person name="Hunsperger H.M."/>
            <person name="Ryken S.A."/>
            <person name="Yost W."/>
            <person name="Jha R.K."/>
            <person name="Patterson J."/>
            <person name="Monnat R.J. Jr."/>
            <person name="Barlow S.B."/>
            <person name="Starkenburg S.R."/>
            <person name="Cattolico R.A."/>
        </authorList>
    </citation>
    <scope>NUCLEOTIDE SEQUENCE</scope>
    <source>
        <strain evidence="3">CCMP291</strain>
    </source>
</reference>
<feature type="region of interest" description="Disordered" evidence="1">
    <location>
        <begin position="1"/>
        <end position="81"/>
    </location>
</feature>
<dbReference type="EMBL" id="JWZX01002254">
    <property type="protein sequence ID" value="KOO30272.1"/>
    <property type="molecule type" value="Genomic_DNA"/>
</dbReference>
<comment type="caution">
    <text evidence="2">The sequence shown here is derived from an EMBL/GenBank/DDBJ whole genome shotgun (WGS) entry which is preliminary data.</text>
</comment>
<proteinExistence type="predicted"/>
<keyword evidence="3" id="KW-1185">Reference proteome</keyword>
<accession>A0A0M0JV96</accession>
<sequence length="535" mass="57854">MEAYRRKVREANQRVEVVEPKAATEGKRDGTPPGARSSSQSSSPLGMRPNTAVGNPGDYSAGEDDDAFSEGEGEEQKEGEPNIFFQNARFSGRAPSPERLPAYQRLPSTIYFFVRVSDQDGQVSLVKPLSERIKEKMHKATALPGHESAGPTSYLEFNEKTVIGLDLNKNRLGAVKLDHSLQLVIEVPSCEAFPKQNPRVEPTSIKFQPYQSTSRHGDWLPRINVPIRCGPERVKQLKLARSSLPPTGKMLLPVHSDGECSDSDDVHVQSQASSTSSEHPQGGILGNPYASATPAEGIIMSSRAALASERRLIASNKRLSSSRLMINEHGDLKLPNYNYGSSTARSTVSARSTTSSSPSQMRGGSTSARSPGSPPQDRSPQRDVFWPRELATNEMFAERLRKGTDKRKEERDSKERAKREAEEKIKAEQKHQAYADTGANMCSSSGEDSFSMGGAPAAPSAAQSAGLMKPGTSFKAKLRERSLSAELEALKNKIKPSERAGVSAGGFGTIGATVLGSVLFKGLPSISEPAPNFEA</sequence>
<evidence type="ECO:0000313" key="2">
    <source>
        <dbReference type="EMBL" id="KOO30272.1"/>
    </source>
</evidence>
<feature type="compositionally biased region" description="Acidic residues" evidence="1">
    <location>
        <begin position="61"/>
        <end position="73"/>
    </location>
</feature>
<name>A0A0M0JV96_9EUKA</name>
<dbReference type="Proteomes" id="UP000037460">
    <property type="component" value="Unassembled WGS sequence"/>
</dbReference>
<evidence type="ECO:0000256" key="1">
    <source>
        <dbReference type="SAM" id="MobiDB-lite"/>
    </source>
</evidence>
<feature type="compositionally biased region" description="Basic and acidic residues" evidence="1">
    <location>
        <begin position="396"/>
        <end position="433"/>
    </location>
</feature>
<feature type="compositionally biased region" description="Basic and acidic residues" evidence="1">
    <location>
        <begin position="9"/>
        <end position="30"/>
    </location>
</feature>
<dbReference type="AlphaFoldDB" id="A0A0M0JV96"/>
<protein>
    <submittedName>
        <fullName evidence="2">Uncharacterized protein</fullName>
    </submittedName>
</protein>
<feature type="region of interest" description="Disordered" evidence="1">
    <location>
        <begin position="246"/>
        <end position="289"/>
    </location>
</feature>
<organism evidence="2 3">
    <name type="scientific">Chrysochromulina tobinii</name>
    <dbReference type="NCBI Taxonomy" id="1460289"/>
    <lineage>
        <taxon>Eukaryota</taxon>
        <taxon>Haptista</taxon>
        <taxon>Haptophyta</taxon>
        <taxon>Prymnesiophyceae</taxon>
        <taxon>Prymnesiales</taxon>
        <taxon>Chrysochromulinaceae</taxon>
        <taxon>Chrysochromulina</taxon>
    </lineage>
</organism>
<feature type="compositionally biased region" description="Low complexity" evidence="1">
    <location>
        <begin position="453"/>
        <end position="466"/>
    </location>
</feature>
<evidence type="ECO:0000313" key="3">
    <source>
        <dbReference type="Proteomes" id="UP000037460"/>
    </source>
</evidence>
<feature type="region of interest" description="Disordered" evidence="1">
    <location>
        <begin position="332"/>
        <end position="468"/>
    </location>
</feature>
<feature type="compositionally biased region" description="Polar residues" evidence="1">
    <location>
        <begin position="360"/>
        <end position="370"/>
    </location>
</feature>
<feature type="compositionally biased region" description="Low complexity" evidence="1">
    <location>
        <begin position="341"/>
        <end position="359"/>
    </location>
</feature>